<dbReference type="OrthoDB" id="194358at2759"/>
<evidence type="ECO:0000256" key="2">
    <source>
        <dbReference type="SAM" id="MobiDB-lite"/>
    </source>
</evidence>
<dbReference type="InterPro" id="IPR001680">
    <property type="entry name" value="WD40_rpt"/>
</dbReference>
<proteinExistence type="predicted"/>
<reference evidence="5" key="1">
    <citation type="journal article" date="2021" name="IMA Fungus">
        <title>Genomic characterization of three marine fungi, including Emericellopsis atlantica sp. nov. with signatures of a generalist lifestyle and marine biomass degradation.</title>
        <authorList>
            <person name="Hagestad O.C."/>
            <person name="Hou L."/>
            <person name="Andersen J.H."/>
            <person name="Hansen E.H."/>
            <person name="Altermark B."/>
            <person name="Li C."/>
            <person name="Kuhnert E."/>
            <person name="Cox R.J."/>
            <person name="Crous P.W."/>
            <person name="Spatafora J.W."/>
            <person name="Lail K."/>
            <person name="Amirebrahimi M."/>
            <person name="Lipzen A."/>
            <person name="Pangilinan J."/>
            <person name="Andreopoulos W."/>
            <person name="Hayes R.D."/>
            <person name="Ng V."/>
            <person name="Grigoriev I.V."/>
            <person name="Jackson S.A."/>
            <person name="Sutton T.D.S."/>
            <person name="Dobson A.D.W."/>
            <person name="Rama T."/>
        </authorList>
    </citation>
    <scope>NUCLEOTIDE SEQUENCE</scope>
    <source>
        <strain evidence="5">TRa018bII</strain>
    </source>
</reference>
<name>A0A9P8C9B2_9HELO</name>
<protein>
    <recommendedName>
        <fullName evidence="7">GPI inositol-deacylase</fullName>
    </recommendedName>
</protein>
<feature type="domain" description="GPI inositol-deacylase winged helix" evidence="3">
    <location>
        <begin position="665"/>
        <end position="741"/>
    </location>
</feature>
<organism evidence="5 6">
    <name type="scientific">Amylocarpus encephaloides</name>
    <dbReference type="NCBI Taxonomy" id="45428"/>
    <lineage>
        <taxon>Eukaryota</taxon>
        <taxon>Fungi</taxon>
        <taxon>Dikarya</taxon>
        <taxon>Ascomycota</taxon>
        <taxon>Pezizomycotina</taxon>
        <taxon>Leotiomycetes</taxon>
        <taxon>Helotiales</taxon>
        <taxon>Helotiales incertae sedis</taxon>
        <taxon>Amylocarpus</taxon>
    </lineage>
</organism>
<dbReference type="Gene3D" id="3.40.50.1820">
    <property type="entry name" value="alpha/beta hydrolase"/>
    <property type="match status" value="1"/>
</dbReference>
<evidence type="ECO:0000313" key="6">
    <source>
        <dbReference type="Proteomes" id="UP000824998"/>
    </source>
</evidence>
<comment type="caution">
    <text evidence="5">The sequence shown here is derived from an EMBL/GenBank/DDBJ whole genome shotgun (WGS) entry which is preliminary data.</text>
</comment>
<dbReference type="Gene3D" id="3.40.50.300">
    <property type="entry name" value="P-loop containing nucleotide triphosphate hydrolases"/>
    <property type="match status" value="1"/>
</dbReference>
<dbReference type="InterPro" id="IPR036322">
    <property type="entry name" value="WD40_repeat_dom_sf"/>
</dbReference>
<dbReference type="Proteomes" id="UP000824998">
    <property type="component" value="Unassembled WGS sequence"/>
</dbReference>
<keyword evidence="6" id="KW-1185">Reference proteome</keyword>
<feature type="domain" description="Nephrocystin 3-like N-terminal" evidence="4">
    <location>
        <begin position="394"/>
        <end position="556"/>
    </location>
</feature>
<evidence type="ECO:0000259" key="3">
    <source>
        <dbReference type="Pfam" id="PF22939"/>
    </source>
</evidence>
<evidence type="ECO:0000259" key="4">
    <source>
        <dbReference type="Pfam" id="PF24883"/>
    </source>
</evidence>
<accession>A0A9P8C9B2</accession>
<dbReference type="Pfam" id="PF00400">
    <property type="entry name" value="WD40"/>
    <property type="match status" value="1"/>
</dbReference>
<evidence type="ECO:0000313" key="5">
    <source>
        <dbReference type="EMBL" id="KAG9236956.1"/>
    </source>
</evidence>
<dbReference type="Gene3D" id="2.130.10.10">
    <property type="entry name" value="YVTN repeat-like/Quinoprotein amine dehydrogenase"/>
    <property type="match status" value="2"/>
</dbReference>
<feature type="compositionally biased region" description="Basic residues" evidence="2">
    <location>
        <begin position="1"/>
        <end position="12"/>
    </location>
</feature>
<dbReference type="InterPro" id="IPR029058">
    <property type="entry name" value="AB_hydrolase_fold"/>
</dbReference>
<sequence>MWKFGSRHKKKASAPVVETSGPTISSTSAPIPVSRTPTESTVSTFEALSTQVKQASLAPQSESSSSKLRLRSKSPSADRSLDPLGLSVLYEPDTDPSLDIVFVHGLGGTSRATWCHNRDPDYFWPQKWLPSEPDIQSARILSFGYNAQYNAPGPAPISGISDFAKDLLFAMKYAKNDRLEELAIGERPIIFVVHSMGGLVVKKAYILGQNNNDYEEIIASTKAILFLATPHRGTYLAELLNKILSVSIFNHTAKQYVAELSNTSQALEDLNEQFRYIAPKLHIMSFYETLPTRIGPKKITVLEKTSSILGYPSETSKPLNADHNHVCKYETIQDSNYISVRNALKTLVSTLRASGQRALGAQGKEQLKDLECSLAIFESVSEDLTFFRKRWTPGTCEWILSNSEYTRWVAGDSGSKVLWLNALPATGKSILSSFIINTLVDEGKLCAYYFFRFGDRTKQSLSACFRSLAFQIAEQMPAFRKALYEMSNTGIKLEKSDARTIWQKIFISILFKLKVNDTLYWVIDGLDETDSPRLLVELIQLVSTSTLAIQVILVSRQSRELVSAFERLAAAAPMQSLTIAGNKQDIRRYVEQEIEFMHASLPLKDQVVQKLLERANGNFLWVNLALTEILQCFTPADIEETLEGLPSGMEELYQRMESLILKSTRARDKDLTRTILTWASCSRRPLTPPELEQALKPEFPVLLDLSFTIHQVCGQFVVINSSKQIVMVHQTAREYLVKSTKSALAILPADAHAKMFAKCIYSLQNAGQQRGSKTNSYGPLTADTETFLHYAATSWPYHLDLSCATNEILLFIAKFLRSNSVLTWISSLASYGELKVLVHASRTLSTLARRRRKFDIGSNPLLHRLEDLELVDLWATDLIKLLGKFGPNLTTEPASIYKQIPPFCPADSMVHKQFAMDKSVLRVNGISNTSWDDSLAKISVCSSAQAVMIICSDSHCAILTSVGQIIFYNTTTLEAVHKLCHGERVSTIAFSHRGDRLVSSGFRTTKVWSVAAGKITLQMPGPASTRALKISFSADDNSLLIGCADRSIRIAKLGSLEPAWSLIDSRLLKETNALDMKVANSPSCISFSPEATHVAVAYRGFPLSVWSINPPEFVGRCQRNSTTSKSLWTPVDRVVWHPFSGDLVGIYLGGSIFKWHPYRGTHQELQASASIVSCSPNGKFFVTSDGSGTIRLYDFDHFDLVYQLSCENVVNDISFSPDSRRIYDLLGQFCNVWEPNALLRLEDTEEEPRDSEVGSELGSLPTAAISEVVAEVRAPITAMSDQTQGNYFVVGDDSGVASIIDKSKPGSTTQLFRSASMLTVEHLHWGEDGRHIACAELGGKISVQLVTATGSNNEWTVKSVFDTKMEVEVGGIQQILLNTDCTILLVADQITTTLFSLRAKLDSLSRALPAELSGPRWIKHPTDPDLVLAFSSQFVSIRKWKDLTQIGLFDIEDLEMKPLVGKEQSPLLQTGWSNDGTGDDNERVKIRVLKTMGTHMIFQYTITARGVRYDKTNIFDLSSFKSSQEIAARQDFATGHIKAVFLPEEIASTIEMPLGILSKNRFVYLNKQFSVCSTRLNTVNGQAAPQEHFFLPRDWINSDCLGLGRLLSDGTFVVPHNGELAFIRSSVSLEW</sequence>
<evidence type="ECO:0008006" key="7">
    <source>
        <dbReference type="Google" id="ProtNLM"/>
    </source>
</evidence>
<dbReference type="InterPro" id="IPR027417">
    <property type="entry name" value="P-loop_NTPase"/>
</dbReference>
<keyword evidence="1" id="KW-0677">Repeat</keyword>
<dbReference type="InterPro" id="IPR015943">
    <property type="entry name" value="WD40/YVTN_repeat-like_dom_sf"/>
</dbReference>
<gene>
    <name evidence="5" type="ORF">BJ875DRAFT_455082</name>
</gene>
<dbReference type="InterPro" id="IPR056884">
    <property type="entry name" value="NPHP3-like_N"/>
</dbReference>
<dbReference type="EMBL" id="MU251396">
    <property type="protein sequence ID" value="KAG9236956.1"/>
    <property type="molecule type" value="Genomic_DNA"/>
</dbReference>
<dbReference type="SUPFAM" id="SSF50978">
    <property type="entry name" value="WD40 repeat-like"/>
    <property type="match status" value="1"/>
</dbReference>
<dbReference type="SMART" id="SM00320">
    <property type="entry name" value="WD40"/>
    <property type="match status" value="4"/>
</dbReference>
<dbReference type="Pfam" id="PF22939">
    <property type="entry name" value="WHD_GPIID"/>
    <property type="match status" value="1"/>
</dbReference>
<dbReference type="InterPro" id="IPR054471">
    <property type="entry name" value="GPIID_WHD"/>
</dbReference>
<evidence type="ECO:0000256" key="1">
    <source>
        <dbReference type="ARBA" id="ARBA00022737"/>
    </source>
</evidence>
<dbReference type="SUPFAM" id="SSF53474">
    <property type="entry name" value="alpha/beta-Hydrolases"/>
    <property type="match status" value="1"/>
</dbReference>
<feature type="region of interest" description="Disordered" evidence="2">
    <location>
        <begin position="1"/>
        <end position="79"/>
    </location>
</feature>
<feature type="compositionally biased region" description="Polar residues" evidence="2">
    <location>
        <begin position="20"/>
        <end position="60"/>
    </location>
</feature>
<dbReference type="PANTHER" id="PTHR10039">
    <property type="entry name" value="AMELOGENIN"/>
    <property type="match status" value="1"/>
</dbReference>
<dbReference type="PANTHER" id="PTHR10039:SF16">
    <property type="entry name" value="GPI INOSITOL-DEACYLASE"/>
    <property type="match status" value="1"/>
</dbReference>
<dbReference type="Pfam" id="PF24883">
    <property type="entry name" value="NPHP3_N"/>
    <property type="match status" value="1"/>
</dbReference>
<dbReference type="SUPFAM" id="SSF82171">
    <property type="entry name" value="DPP6 N-terminal domain-like"/>
    <property type="match status" value="1"/>
</dbReference>